<dbReference type="SMART" id="SM00451">
    <property type="entry name" value="ZnF_U1"/>
    <property type="match status" value="3"/>
</dbReference>
<organism evidence="2 3">
    <name type="scientific">Tigriopus californicus</name>
    <name type="common">Marine copepod</name>
    <dbReference type="NCBI Taxonomy" id="6832"/>
    <lineage>
        <taxon>Eukaryota</taxon>
        <taxon>Metazoa</taxon>
        <taxon>Ecdysozoa</taxon>
        <taxon>Arthropoda</taxon>
        <taxon>Crustacea</taxon>
        <taxon>Multicrustacea</taxon>
        <taxon>Hexanauplia</taxon>
        <taxon>Copepoda</taxon>
        <taxon>Harpacticoida</taxon>
        <taxon>Harpacticidae</taxon>
        <taxon>Tigriopus</taxon>
    </lineage>
</organism>
<reference evidence="2 3" key="1">
    <citation type="journal article" date="2018" name="Nat. Ecol. Evol.">
        <title>Genomic signatures of mitonuclear coevolution across populations of Tigriopus californicus.</title>
        <authorList>
            <person name="Barreto F.S."/>
            <person name="Watson E.T."/>
            <person name="Lima T.G."/>
            <person name="Willett C.S."/>
            <person name="Edmands S."/>
            <person name="Li W."/>
            <person name="Burton R.S."/>
        </authorList>
    </citation>
    <scope>NUCLEOTIDE SEQUENCE [LARGE SCALE GENOMIC DNA]</scope>
    <source>
        <strain evidence="2 3">San Diego</strain>
    </source>
</reference>
<protein>
    <recommendedName>
        <fullName evidence="1">C2H2-type domain-containing protein</fullName>
    </recommendedName>
</protein>
<dbReference type="Gene3D" id="3.30.160.60">
    <property type="entry name" value="Classic Zinc Finger"/>
    <property type="match status" value="1"/>
</dbReference>
<dbReference type="SUPFAM" id="SSF57667">
    <property type="entry name" value="beta-beta-alpha zinc fingers"/>
    <property type="match status" value="2"/>
</dbReference>
<dbReference type="GO" id="GO:0003676">
    <property type="term" value="F:nucleic acid binding"/>
    <property type="evidence" value="ECO:0007669"/>
    <property type="project" value="InterPro"/>
</dbReference>
<dbReference type="PANTHER" id="PTHR46786:SF1">
    <property type="entry name" value="ZINC FINGER MATRIN-TYPE PROTEIN 3"/>
    <property type="match status" value="1"/>
</dbReference>
<gene>
    <name evidence="2" type="ORF">TCAL_13385</name>
</gene>
<feature type="domain" description="C2H2-type" evidence="1">
    <location>
        <begin position="126"/>
        <end position="148"/>
    </location>
</feature>
<dbReference type="InterPro" id="IPR003604">
    <property type="entry name" value="Matrin/U1-like-C_Znf_C2H2"/>
</dbReference>
<dbReference type="InterPro" id="IPR036236">
    <property type="entry name" value="Znf_C2H2_sf"/>
</dbReference>
<dbReference type="AlphaFoldDB" id="A0A553PSW1"/>
<dbReference type="PROSITE" id="PS00028">
    <property type="entry name" value="ZINC_FINGER_C2H2_1"/>
    <property type="match status" value="1"/>
</dbReference>
<dbReference type="Proteomes" id="UP000318571">
    <property type="component" value="Chromosome 12"/>
</dbReference>
<dbReference type="InterPro" id="IPR013087">
    <property type="entry name" value="Znf_C2H2_type"/>
</dbReference>
<dbReference type="EMBL" id="VCGU01000001">
    <property type="protein sequence ID" value="TRY80756.1"/>
    <property type="molecule type" value="Genomic_DNA"/>
</dbReference>
<evidence type="ECO:0000313" key="2">
    <source>
        <dbReference type="EMBL" id="TRY80756.1"/>
    </source>
</evidence>
<comment type="caution">
    <text evidence="2">The sequence shown here is derived from an EMBL/GenBank/DDBJ whole genome shotgun (WGS) entry which is preliminary data.</text>
</comment>
<dbReference type="InterPro" id="IPR052644">
    <property type="entry name" value="ZMAT3"/>
</dbReference>
<name>A0A553PSW1_TIGCA</name>
<keyword evidence="3" id="KW-1185">Reference proteome</keyword>
<dbReference type="SMART" id="SM00355">
    <property type="entry name" value="ZnF_C2H2"/>
    <property type="match status" value="3"/>
</dbReference>
<dbReference type="GO" id="GO:0008270">
    <property type="term" value="F:zinc ion binding"/>
    <property type="evidence" value="ECO:0007669"/>
    <property type="project" value="InterPro"/>
</dbReference>
<sequence length="264" mass="29195">MAANGNEMKLHVPTKKIDTVMYCPICKVTSSSPAGHVAHLQGKKHFQKINELRGIPPSNMVVPPTVVPGAKVKAPPQPQQSAFYCKSCNVNLYTKDTFDAHFQNPPHKKIGGAQALKKTPTQTFHCKVCSETLRNKFFYDQHMNSPEHRVAVEGSKSLSGSNSSSSLSKLNQQVLLQPPPPFGEIKVGVFWDLENCQLSSKIDIAGVVQKLKKDYGHKGVFDQFVGACNMDNHRRIALTMQELGMDILPVLNNKKNAADDLLKY</sequence>
<dbReference type="PANTHER" id="PTHR46786">
    <property type="entry name" value="ZINC FINGER MATRIN-TYPE PROTEIN 3"/>
    <property type="match status" value="1"/>
</dbReference>
<evidence type="ECO:0000259" key="1">
    <source>
        <dbReference type="PROSITE" id="PS00028"/>
    </source>
</evidence>
<proteinExistence type="predicted"/>
<evidence type="ECO:0000313" key="3">
    <source>
        <dbReference type="Proteomes" id="UP000318571"/>
    </source>
</evidence>
<dbReference type="Pfam" id="PF12874">
    <property type="entry name" value="zf-met"/>
    <property type="match status" value="2"/>
</dbReference>
<accession>A0A553PSW1</accession>